<evidence type="ECO:0000313" key="1">
    <source>
        <dbReference type="EMBL" id="SFI25487.1"/>
    </source>
</evidence>
<sequence length="81" mass="9013">MLTKFATHLISAASMTKCNTCPIRYRVAMTHYYRQLTGLPMPLTPLADSLAEVQRGHRGVAIHEGGADILETARSLKFLLR</sequence>
<keyword evidence="2" id="KW-1185">Reference proteome</keyword>
<dbReference type="AlphaFoldDB" id="A0A1I3GPQ1"/>
<accession>A0A1I3GPQ1</accession>
<protein>
    <submittedName>
        <fullName evidence="1">Uncharacterized protein</fullName>
    </submittedName>
</protein>
<dbReference type="STRING" id="442341.SAMN04487959_1382"/>
<dbReference type="Proteomes" id="UP000199040">
    <property type="component" value="Unassembled WGS sequence"/>
</dbReference>
<reference evidence="1 2" key="1">
    <citation type="submission" date="2016-10" db="EMBL/GenBank/DDBJ databases">
        <authorList>
            <person name="de Groot N.N."/>
        </authorList>
    </citation>
    <scope>NUCLEOTIDE SEQUENCE [LARGE SCALE GENOMIC DNA]</scope>
    <source>
        <strain evidence="1 2">CGMCC 1.6848</strain>
    </source>
</reference>
<name>A0A1I3GPQ1_9GAMM</name>
<proteinExistence type="predicted"/>
<gene>
    <name evidence="1" type="ORF">SAMN04487959_1382</name>
</gene>
<evidence type="ECO:0000313" key="2">
    <source>
        <dbReference type="Proteomes" id="UP000199040"/>
    </source>
</evidence>
<organism evidence="1 2">
    <name type="scientific">Modicisalibacter xianhensis</name>
    <dbReference type="NCBI Taxonomy" id="442341"/>
    <lineage>
        <taxon>Bacteria</taxon>
        <taxon>Pseudomonadati</taxon>
        <taxon>Pseudomonadota</taxon>
        <taxon>Gammaproteobacteria</taxon>
        <taxon>Oceanospirillales</taxon>
        <taxon>Halomonadaceae</taxon>
        <taxon>Modicisalibacter</taxon>
    </lineage>
</organism>
<dbReference type="EMBL" id="FOPY01000038">
    <property type="protein sequence ID" value="SFI25487.1"/>
    <property type="molecule type" value="Genomic_DNA"/>
</dbReference>